<gene>
    <name evidence="2" type="ORF">Plil01_001170200</name>
</gene>
<comment type="caution">
    <text evidence="2">The sequence shown here is derived from an EMBL/GenBank/DDBJ whole genome shotgun (WGS) entry which is preliminary data.</text>
</comment>
<dbReference type="Proteomes" id="UP001165083">
    <property type="component" value="Unassembled WGS sequence"/>
</dbReference>
<reference evidence="2" key="1">
    <citation type="submission" date="2023-04" db="EMBL/GenBank/DDBJ databases">
        <title>Phytophthora lilii NBRC 32176.</title>
        <authorList>
            <person name="Ichikawa N."/>
            <person name="Sato H."/>
            <person name="Tonouchi N."/>
        </authorList>
    </citation>
    <scope>NUCLEOTIDE SEQUENCE</scope>
    <source>
        <strain evidence="2">NBRC 32176</strain>
    </source>
</reference>
<evidence type="ECO:0000313" key="3">
    <source>
        <dbReference type="Proteomes" id="UP001165083"/>
    </source>
</evidence>
<protein>
    <submittedName>
        <fullName evidence="2">Unnamed protein product</fullName>
    </submittedName>
</protein>
<dbReference type="EMBL" id="BSXW01000685">
    <property type="protein sequence ID" value="GMF27890.1"/>
    <property type="molecule type" value="Genomic_DNA"/>
</dbReference>
<organism evidence="2 3">
    <name type="scientific">Phytophthora lilii</name>
    <dbReference type="NCBI Taxonomy" id="2077276"/>
    <lineage>
        <taxon>Eukaryota</taxon>
        <taxon>Sar</taxon>
        <taxon>Stramenopiles</taxon>
        <taxon>Oomycota</taxon>
        <taxon>Peronosporomycetes</taxon>
        <taxon>Peronosporales</taxon>
        <taxon>Peronosporaceae</taxon>
        <taxon>Phytophthora</taxon>
    </lineage>
</organism>
<accession>A0A9W6U9U2</accession>
<dbReference type="AlphaFoldDB" id="A0A9W6U9U2"/>
<feature type="compositionally biased region" description="Polar residues" evidence="1">
    <location>
        <begin position="1"/>
        <end position="10"/>
    </location>
</feature>
<evidence type="ECO:0000256" key="1">
    <source>
        <dbReference type="SAM" id="MobiDB-lite"/>
    </source>
</evidence>
<keyword evidence="3" id="KW-1185">Reference proteome</keyword>
<sequence>MAALTKSSPKVSARATGEASAAKSKVVTGLLKREDTATLMEARRAQWKGVRRAHNGGDCVMPMEANQPRPSGVPCRAA</sequence>
<evidence type="ECO:0000313" key="2">
    <source>
        <dbReference type="EMBL" id="GMF27890.1"/>
    </source>
</evidence>
<name>A0A9W6U9U2_9STRA</name>
<feature type="region of interest" description="Disordered" evidence="1">
    <location>
        <begin position="54"/>
        <end position="78"/>
    </location>
</feature>
<feature type="region of interest" description="Disordered" evidence="1">
    <location>
        <begin position="1"/>
        <end position="24"/>
    </location>
</feature>
<proteinExistence type="predicted"/>